<dbReference type="InterPro" id="IPR010982">
    <property type="entry name" value="Lambda_DNA-bd_dom_sf"/>
</dbReference>
<sequence length="153" mass="16845">MRLKDLPIEVQINFKTNLGGVCVALFGDDPTPALASEPAVNSATTWDIEAGTTNKFTIGDRIFSLRHMREMPQAELAESVGVSPNLVAAWEKHSLEPRAKHVIPLANALECDPMWLLTENATHQDLPDTDNGEHLYRHASQQAGDVSHEAPQR</sequence>
<gene>
    <name evidence="2" type="ORF">G0D12_21785</name>
</gene>
<dbReference type="SMART" id="SM00530">
    <property type="entry name" value="HTH_XRE"/>
    <property type="match status" value="1"/>
</dbReference>
<dbReference type="EMBL" id="DAAMHJ010000022">
    <property type="protein sequence ID" value="HAC6678307.1"/>
    <property type="molecule type" value="Genomic_DNA"/>
</dbReference>
<comment type="caution">
    <text evidence="2">The sequence shown here is derived from an EMBL/GenBank/DDBJ whole genome shotgun (WGS) entry which is preliminary data.</text>
</comment>
<evidence type="ECO:0000313" key="2">
    <source>
        <dbReference type="EMBL" id="HAC6678307.1"/>
    </source>
</evidence>
<feature type="domain" description="HTH cro/C1-type" evidence="1">
    <location>
        <begin position="65"/>
        <end position="116"/>
    </location>
</feature>
<accession>A0A702B718</accession>
<dbReference type="InterPro" id="IPR001387">
    <property type="entry name" value="Cro/C1-type_HTH"/>
</dbReference>
<dbReference type="PROSITE" id="PS50943">
    <property type="entry name" value="HTH_CROC1"/>
    <property type="match status" value="1"/>
</dbReference>
<evidence type="ECO:0000259" key="1">
    <source>
        <dbReference type="PROSITE" id="PS50943"/>
    </source>
</evidence>
<reference evidence="2" key="1">
    <citation type="journal article" date="2018" name="Genome Biol.">
        <title>SKESA: strategic k-mer extension for scrupulous assemblies.</title>
        <authorList>
            <person name="Souvorov A."/>
            <person name="Agarwala R."/>
            <person name="Lipman D.J."/>
        </authorList>
    </citation>
    <scope>NUCLEOTIDE SEQUENCE</scope>
    <source>
        <strain evidence="2">M138</strain>
    </source>
</reference>
<organism evidence="2">
    <name type="scientific">Salmonella enterica subsp. enterica serovar Eastbourne</name>
    <dbReference type="NCBI Taxonomy" id="486993"/>
    <lineage>
        <taxon>Bacteria</taxon>
        <taxon>Pseudomonadati</taxon>
        <taxon>Pseudomonadota</taxon>
        <taxon>Gammaproteobacteria</taxon>
        <taxon>Enterobacterales</taxon>
        <taxon>Enterobacteriaceae</taxon>
        <taxon>Salmonella</taxon>
    </lineage>
</organism>
<dbReference type="Gene3D" id="1.10.260.40">
    <property type="entry name" value="lambda repressor-like DNA-binding domains"/>
    <property type="match status" value="1"/>
</dbReference>
<dbReference type="SUPFAM" id="SSF47413">
    <property type="entry name" value="lambda repressor-like DNA-binding domains"/>
    <property type="match status" value="1"/>
</dbReference>
<dbReference type="Pfam" id="PF01381">
    <property type="entry name" value="HTH_3"/>
    <property type="match status" value="1"/>
</dbReference>
<reference evidence="2" key="2">
    <citation type="submission" date="2018-07" db="EMBL/GenBank/DDBJ databases">
        <authorList>
            <consortium name="NCBI Pathogen Detection Project"/>
        </authorList>
    </citation>
    <scope>NUCLEOTIDE SEQUENCE</scope>
    <source>
        <strain evidence="2">M138</strain>
    </source>
</reference>
<proteinExistence type="predicted"/>
<name>A0A702B718_SALET</name>
<dbReference type="CDD" id="cd00093">
    <property type="entry name" value="HTH_XRE"/>
    <property type="match status" value="1"/>
</dbReference>
<dbReference type="GO" id="GO:0003677">
    <property type="term" value="F:DNA binding"/>
    <property type="evidence" value="ECO:0007669"/>
    <property type="project" value="InterPro"/>
</dbReference>
<protein>
    <submittedName>
        <fullName evidence="2">Helix-turn-helix domain-containing protein</fullName>
    </submittedName>
</protein>
<dbReference type="AlphaFoldDB" id="A0A702B718"/>